<name>A0A6P7IP58_9TELE</name>
<evidence type="ECO:0000313" key="11">
    <source>
        <dbReference type="Proteomes" id="UP000515145"/>
    </source>
</evidence>
<dbReference type="SUPFAM" id="SSF103473">
    <property type="entry name" value="MFS general substrate transporter"/>
    <property type="match status" value="1"/>
</dbReference>
<keyword evidence="2 9" id="KW-1133">Transmembrane helix</keyword>
<feature type="transmembrane region" description="Helical" evidence="9">
    <location>
        <begin position="188"/>
        <end position="210"/>
    </location>
</feature>
<organism evidence="11 12">
    <name type="scientific">Parambassis ranga</name>
    <name type="common">Indian glassy fish</name>
    <dbReference type="NCBI Taxonomy" id="210632"/>
    <lineage>
        <taxon>Eukaryota</taxon>
        <taxon>Metazoa</taxon>
        <taxon>Chordata</taxon>
        <taxon>Craniata</taxon>
        <taxon>Vertebrata</taxon>
        <taxon>Euteleostomi</taxon>
        <taxon>Actinopterygii</taxon>
        <taxon>Neopterygii</taxon>
        <taxon>Teleostei</taxon>
        <taxon>Neoteleostei</taxon>
        <taxon>Acanthomorphata</taxon>
        <taxon>Ovalentaria</taxon>
        <taxon>Ambassidae</taxon>
        <taxon>Parambassis</taxon>
    </lineage>
</organism>
<dbReference type="Gene3D" id="1.20.1250.20">
    <property type="entry name" value="MFS general substrate transporter like domains"/>
    <property type="match status" value="1"/>
</dbReference>
<evidence type="ECO:0000256" key="3">
    <source>
        <dbReference type="ARBA" id="ARBA00023136"/>
    </source>
</evidence>
<dbReference type="GeneID" id="114439141"/>
<feature type="transmembrane region" description="Helical" evidence="9">
    <location>
        <begin position="365"/>
        <end position="389"/>
    </location>
</feature>
<feature type="transmembrane region" description="Helical" evidence="9">
    <location>
        <begin position="18"/>
        <end position="37"/>
    </location>
</feature>
<dbReference type="PROSITE" id="PS50850">
    <property type="entry name" value="MFS"/>
    <property type="match status" value="1"/>
</dbReference>
<evidence type="ECO:0000256" key="6">
    <source>
        <dbReference type="ARBA" id="ARBA00041768"/>
    </source>
</evidence>
<dbReference type="Pfam" id="PF00083">
    <property type="entry name" value="Sugar_tr"/>
    <property type="match status" value="1"/>
</dbReference>
<evidence type="ECO:0000256" key="9">
    <source>
        <dbReference type="SAM" id="Phobius"/>
    </source>
</evidence>
<feature type="transmembrane region" description="Helical" evidence="9">
    <location>
        <begin position="163"/>
        <end position="182"/>
    </location>
</feature>
<evidence type="ECO:0000256" key="4">
    <source>
        <dbReference type="ARBA" id="ARBA00034696"/>
    </source>
</evidence>
<sequence>MRFEEILDDVGGFSKFQLLLLFILCLPRAILPLHFLLHNFISATPPHRCSLRNLEESDGDTWDSDPGVLALRIPRQYDGSFSSCSVYDSSLTFNFSQGIGISPCPNGWTYDQSQFSSTTATEWDLVCDNKQLNQALATYFFLGVTFGAVLFGQLSDKFGRKTMLLVALIASTMLGATSAFSTSYAMFAISRTLCGVALSGLSIIGVVLGIEWTDVKHRTFTGTVISLSWSVGNMFLALLAYFIRDWRHLMLAVTAPCILAIICWWWLPESARWLLANGRTEEAKKYLVQCAEMNGKKECTTKLDTGVLSKVIVSGVAEKNHSYLDLVKTPQLRKITLCSGLFWFAVAFLYYGISFRISGFGVSIYLTQFIYAAIEAPAKILTFFVLDWIGRRNGQATFLITTGALIGINTFIPLEFSVLRTCIAVVAKGFSEAAFTTAFLYSAELYPTILRQCGLGYTSCLCRIGSSLAPMIMLLEDVWLLLPPLIFAGTGIVSGSLVFLLPETLNIRLPENIFDVEEGRHRQTDANGDAMVELKDVNNSTAASQVTGNGSAAATAEERNSS</sequence>
<keyword evidence="1 9" id="KW-0812">Transmembrane</keyword>
<feature type="transmembrane region" description="Helical" evidence="9">
    <location>
        <begin position="132"/>
        <end position="151"/>
    </location>
</feature>
<dbReference type="OrthoDB" id="2544694at2759"/>
<dbReference type="CTD" id="794188"/>
<evidence type="ECO:0000259" key="10">
    <source>
        <dbReference type="PROSITE" id="PS50850"/>
    </source>
</evidence>
<feature type="domain" description="Major facilitator superfamily (MFS) profile" evidence="10">
    <location>
        <begin position="82"/>
        <end position="506"/>
    </location>
</feature>
<dbReference type="GO" id="GO:0009925">
    <property type="term" value="C:basal plasma membrane"/>
    <property type="evidence" value="ECO:0007669"/>
    <property type="project" value="UniProtKB-SubCell"/>
</dbReference>
<feature type="transmembrane region" description="Helical" evidence="9">
    <location>
        <begin position="396"/>
        <end position="412"/>
    </location>
</feature>
<keyword evidence="11" id="KW-1185">Reference proteome</keyword>
<feature type="transmembrane region" description="Helical" evidence="9">
    <location>
        <begin position="249"/>
        <end position="267"/>
    </location>
</feature>
<dbReference type="FunCoup" id="A0A6P7IP58">
    <property type="interactions" value="73"/>
</dbReference>
<dbReference type="InterPro" id="IPR005828">
    <property type="entry name" value="MFS_sugar_transport-like"/>
</dbReference>
<feature type="transmembrane region" description="Helical" evidence="9">
    <location>
        <begin position="335"/>
        <end position="353"/>
    </location>
</feature>
<dbReference type="InParanoid" id="A0A6P7IP58"/>
<dbReference type="PROSITE" id="PS00216">
    <property type="entry name" value="SUGAR_TRANSPORT_1"/>
    <property type="match status" value="1"/>
</dbReference>
<dbReference type="InterPro" id="IPR020846">
    <property type="entry name" value="MFS_dom"/>
</dbReference>
<dbReference type="AlphaFoldDB" id="A0A6P7IP58"/>
<feature type="transmembrane region" description="Helical" evidence="9">
    <location>
        <begin position="481"/>
        <end position="501"/>
    </location>
</feature>
<feature type="compositionally biased region" description="Polar residues" evidence="8">
    <location>
        <begin position="540"/>
        <end position="552"/>
    </location>
</feature>
<dbReference type="InterPro" id="IPR036259">
    <property type="entry name" value="MFS_trans_sf"/>
</dbReference>
<dbReference type="GO" id="GO:0022857">
    <property type="term" value="F:transmembrane transporter activity"/>
    <property type="evidence" value="ECO:0007669"/>
    <property type="project" value="InterPro"/>
</dbReference>
<evidence type="ECO:0000256" key="5">
    <source>
        <dbReference type="ARBA" id="ARBA00039897"/>
    </source>
</evidence>
<evidence type="ECO:0000256" key="2">
    <source>
        <dbReference type="ARBA" id="ARBA00022989"/>
    </source>
</evidence>
<evidence type="ECO:0000313" key="12">
    <source>
        <dbReference type="RefSeq" id="XP_028266741.1"/>
    </source>
</evidence>
<dbReference type="InterPro" id="IPR005829">
    <property type="entry name" value="Sugar_transporter_CS"/>
</dbReference>
<proteinExistence type="predicted"/>
<keyword evidence="3 9" id="KW-0472">Membrane</keyword>
<reference evidence="12" key="1">
    <citation type="submission" date="2025-08" db="UniProtKB">
        <authorList>
            <consortium name="RefSeq"/>
        </authorList>
    </citation>
    <scope>IDENTIFICATION</scope>
</reference>
<dbReference type="RefSeq" id="XP_028266741.1">
    <property type="nucleotide sequence ID" value="XM_028410940.1"/>
</dbReference>
<gene>
    <name evidence="12" type="primary">slc22a7a</name>
</gene>
<dbReference type="FunFam" id="1.20.1250.20:FF:000023">
    <property type="entry name" value="Solute carrier family 22 member 6"/>
    <property type="match status" value="1"/>
</dbReference>
<comment type="subcellular location">
    <subcellularLocation>
        <location evidence="4">Basal cell membrane</location>
        <topology evidence="4">Multi-pass membrane protein</topology>
    </subcellularLocation>
</comment>
<feature type="region of interest" description="Disordered" evidence="8">
    <location>
        <begin position="540"/>
        <end position="562"/>
    </location>
</feature>
<evidence type="ECO:0000256" key="8">
    <source>
        <dbReference type="SAM" id="MobiDB-lite"/>
    </source>
</evidence>
<accession>A0A6P7IP58</accession>
<feature type="transmembrane region" description="Helical" evidence="9">
    <location>
        <begin position="222"/>
        <end position="243"/>
    </location>
</feature>
<dbReference type="PANTHER" id="PTHR24064">
    <property type="entry name" value="SOLUTE CARRIER FAMILY 22 MEMBER"/>
    <property type="match status" value="1"/>
</dbReference>
<dbReference type="Proteomes" id="UP000515145">
    <property type="component" value="Chromosome 1"/>
</dbReference>
<evidence type="ECO:0000256" key="7">
    <source>
        <dbReference type="ARBA" id="ARBA00042362"/>
    </source>
</evidence>
<protein>
    <recommendedName>
        <fullName evidence="5">Solute carrier family 22 member 6</fullName>
    </recommendedName>
    <alternativeName>
        <fullName evidence="7">Organic anion transporter 1</fullName>
    </alternativeName>
    <alternativeName>
        <fullName evidence="6">Renal organic anion transporter 1</fullName>
    </alternativeName>
</protein>
<evidence type="ECO:0000256" key="1">
    <source>
        <dbReference type="ARBA" id="ARBA00022692"/>
    </source>
</evidence>